<dbReference type="SMART" id="SM00028">
    <property type="entry name" value="TPR"/>
    <property type="match status" value="4"/>
</dbReference>
<keyword evidence="3" id="KW-1185">Reference proteome</keyword>
<evidence type="ECO:0000256" key="1">
    <source>
        <dbReference type="PROSITE-ProRule" id="PRU00339"/>
    </source>
</evidence>
<accession>A0A8J3EMS6</accession>
<proteinExistence type="predicted"/>
<dbReference type="EMBL" id="BMFV01000014">
    <property type="protein sequence ID" value="GGH81949.1"/>
    <property type="molecule type" value="Genomic_DNA"/>
</dbReference>
<dbReference type="InterPro" id="IPR019734">
    <property type="entry name" value="TPR_rpt"/>
</dbReference>
<name>A0A8J3EMS6_9BACL</name>
<evidence type="ECO:0008006" key="4">
    <source>
        <dbReference type="Google" id="ProtNLM"/>
    </source>
</evidence>
<organism evidence="2 3">
    <name type="scientific">Pullulanibacillus pueri</name>
    <dbReference type="NCBI Taxonomy" id="1437324"/>
    <lineage>
        <taxon>Bacteria</taxon>
        <taxon>Bacillati</taxon>
        <taxon>Bacillota</taxon>
        <taxon>Bacilli</taxon>
        <taxon>Bacillales</taxon>
        <taxon>Sporolactobacillaceae</taxon>
        <taxon>Pullulanibacillus</taxon>
    </lineage>
</organism>
<dbReference type="InterPro" id="IPR011990">
    <property type="entry name" value="TPR-like_helical_dom_sf"/>
</dbReference>
<dbReference type="Pfam" id="PF13424">
    <property type="entry name" value="TPR_12"/>
    <property type="match status" value="1"/>
</dbReference>
<dbReference type="AlphaFoldDB" id="A0A8J3EMS6"/>
<reference evidence="2" key="2">
    <citation type="submission" date="2020-09" db="EMBL/GenBank/DDBJ databases">
        <authorList>
            <person name="Sun Q."/>
            <person name="Zhou Y."/>
        </authorList>
    </citation>
    <scope>NUCLEOTIDE SEQUENCE</scope>
    <source>
        <strain evidence="2">CGMCC 1.12777</strain>
    </source>
</reference>
<evidence type="ECO:0000313" key="3">
    <source>
        <dbReference type="Proteomes" id="UP000656813"/>
    </source>
</evidence>
<gene>
    <name evidence="2" type="primary">rapE</name>
    <name evidence="2" type="ORF">GCM10007096_20600</name>
</gene>
<dbReference type="SUPFAM" id="SSF48452">
    <property type="entry name" value="TPR-like"/>
    <property type="match status" value="1"/>
</dbReference>
<evidence type="ECO:0000313" key="2">
    <source>
        <dbReference type="EMBL" id="GGH81949.1"/>
    </source>
</evidence>
<keyword evidence="1" id="KW-0802">TPR repeat</keyword>
<feature type="repeat" description="TPR" evidence="1">
    <location>
        <begin position="214"/>
        <end position="247"/>
    </location>
</feature>
<dbReference type="RefSeq" id="WP_188497319.1">
    <property type="nucleotide sequence ID" value="NZ_BMFV01000014.1"/>
</dbReference>
<protein>
    <recommendedName>
        <fullName evidence="4">Tetratricopeptide repeat protein</fullName>
    </recommendedName>
</protein>
<dbReference type="Gene3D" id="1.25.40.10">
    <property type="entry name" value="Tetratricopeptide repeat domain"/>
    <property type="match status" value="1"/>
</dbReference>
<reference evidence="2" key="1">
    <citation type="journal article" date="2014" name="Int. J. Syst. Evol. Microbiol.">
        <title>Complete genome sequence of Corynebacterium casei LMG S-19264T (=DSM 44701T), isolated from a smear-ripened cheese.</title>
        <authorList>
            <consortium name="US DOE Joint Genome Institute (JGI-PGF)"/>
            <person name="Walter F."/>
            <person name="Albersmeier A."/>
            <person name="Kalinowski J."/>
            <person name="Ruckert C."/>
        </authorList>
    </citation>
    <scope>NUCLEOTIDE SEQUENCE</scope>
    <source>
        <strain evidence="2">CGMCC 1.12777</strain>
    </source>
</reference>
<dbReference type="PROSITE" id="PS50005">
    <property type="entry name" value="TPR"/>
    <property type="match status" value="1"/>
</dbReference>
<comment type="caution">
    <text evidence="2">The sequence shown here is derived from an EMBL/GenBank/DDBJ whole genome shotgun (WGS) entry which is preliminary data.</text>
</comment>
<sequence>MGTGGVNKTETIEKTLSSWQLAIIDRETSEADHLKEEIDALLSTLKHTGNIIHTKYHLLNYGYLLLKGNFKLANDILDTLSDQTNQFNQELYFLFHFFKGLHFKLEDERYVKAIEEFQKAENFTEFIKNDSIVAELYYQTGTVFYERIKNFDSFIYIQKAHEIFSKIGYTERIAGCEMLIGLNCMDMHQYEEAERRFYLALKAANKTENTSLKTLAYHDLGLLYGQQNLSKAAIRWLTEAVKLQEDYFKSSFLLFREYCKLNELEKAKEWYVKGIKRCKEVNDQDNLIRFELLYAMYMDTSQFETTFIKGIQHFYKTKLWQYVKEYSVILAQHYRDHGKVQEAIKYYDLFIEADQKIIESEALK</sequence>
<dbReference type="Proteomes" id="UP000656813">
    <property type="component" value="Unassembled WGS sequence"/>
</dbReference>